<dbReference type="AlphaFoldDB" id="A0A975DGM3"/>
<keyword evidence="7 8" id="KW-0998">Cell outer membrane</keyword>
<feature type="signal peptide" evidence="8">
    <location>
        <begin position="1"/>
        <end position="21"/>
    </location>
</feature>
<feature type="domain" description="POTRA" evidence="10">
    <location>
        <begin position="349"/>
        <end position="423"/>
    </location>
</feature>
<dbReference type="GO" id="GO:0043165">
    <property type="term" value="P:Gram-negative-bacterium-type cell outer membrane assembly"/>
    <property type="evidence" value="ECO:0007669"/>
    <property type="project" value="UniProtKB-UniRule"/>
</dbReference>
<evidence type="ECO:0000256" key="6">
    <source>
        <dbReference type="ARBA" id="ARBA00023136"/>
    </source>
</evidence>
<dbReference type="Pfam" id="PF07244">
    <property type="entry name" value="POTRA"/>
    <property type="match status" value="4"/>
</dbReference>
<dbReference type="GO" id="GO:1990063">
    <property type="term" value="C:Bam protein complex"/>
    <property type="evidence" value="ECO:0007669"/>
    <property type="project" value="TreeGrafter"/>
</dbReference>
<dbReference type="InterPro" id="IPR023707">
    <property type="entry name" value="OM_assembly_BamA"/>
</dbReference>
<gene>
    <name evidence="8 11" type="primary">bamA</name>
    <name evidence="11" type="ORF">J1N51_04855</name>
</gene>
<dbReference type="PIRSF" id="PIRSF006076">
    <property type="entry name" value="OM_assembly_OMP85"/>
    <property type="match status" value="1"/>
</dbReference>
<evidence type="ECO:0000256" key="1">
    <source>
        <dbReference type="ARBA" id="ARBA00004370"/>
    </source>
</evidence>
<dbReference type="KEGG" id="psym:J1N51_04855"/>
<keyword evidence="12" id="KW-1185">Reference proteome</keyword>
<feature type="chain" id="PRO_5038194848" description="Outer membrane protein assembly factor BamA" evidence="8">
    <location>
        <begin position="22"/>
        <end position="824"/>
    </location>
</feature>
<dbReference type="Proteomes" id="UP000682739">
    <property type="component" value="Chromosome"/>
</dbReference>
<evidence type="ECO:0000256" key="9">
    <source>
        <dbReference type="NCBIfam" id="TIGR03303"/>
    </source>
</evidence>
<comment type="subcellular location">
    <subcellularLocation>
        <location evidence="8">Cell outer membrane</location>
    </subcellularLocation>
    <subcellularLocation>
        <location evidence="1">Membrane</location>
    </subcellularLocation>
</comment>
<sequence length="824" mass="92893" precursor="true">MIMKRILAGLILVSTSLYSNANDDKFVIEDIRVEGLQRVALGAALTHVPFNVGDQISEYYVGQSIKRLYSSGLFADIEVFRDDNVIVFKVVERPTISEIELDGNSDLKDEQLMQSLEDSNIRVGESLDKAILTSVENSIIEFYHSVGKYNASVEAKVTYLPRNRVKILFEFNEGDAASIRQINLIGNEVFDDETLLSIIESKQNLAWWQFMDNDRYQKQALQGDMETIKDYYLDYGYLKFNIDSTQVSVAPDKESVYVTFNVTEGEPYKVKSFELIGDLLGQGDFIKKIIPIQINETYNGSVVTYTEEMITKYLGRFGYANAKVTTFPKLNDETKEVELTLNVEPGKRVYVRRIKFTGNFATSDEVLRREMRQFEGSTLSNNLLELSKTLLQRQKYIESVDYSVQEIPGEDDQVDVVFNIKEQASGSFQAGVSYGDYTGLAFNASIQQDNFLGTGNSVGISLNTWKAQQTIALNYMDNYFTEDGVSLGGQIAYSNYDASKVNLVTYSRKTVSVGPTLSWPVMENNRVSVGFAFKNLEVSSLQSYDQIKVFTEPFIDPSDPDAKFKFRNYEANLGWTRNTLNRGVFPSDGSSQYYGVKVTTPGSDVEYFKMTFDSKFYFPLSRDHQWTVLARFEANYGNGFGSLNGNDQILPFWENFQQRSNDLRGFDSNTIGPRGVIRTPSSITGGPNEFGGVENIYIGPENDTLTTTFRSTGGNASVFGGLELITPTPFLKEDFANSVRTSVFVDFGNVWDTEFNLDSYAGLSETEQAKLVDYSDPGRYRVSTGVSLQWLSPMGPLVFTWSRPLREFEGDEHEVFSFNIGTTF</sequence>
<accession>A0A975DGM3</accession>
<keyword evidence="3 8" id="KW-0812">Transmembrane</keyword>
<feature type="domain" description="POTRA" evidence="10">
    <location>
        <begin position="177"/>
        <end position="265"/>
    </location>
</feature>
<name>A0A975DGM3_9GAMM</name>
<dbReference type="HAMAP" id="MF_01430">
    <property type="entry name" value="OM_assembly_BamA"/>
    <property type="match status" value="1"/>
</dbReference>
<evidence type="ECO:0000256" key="5">
    <source>
        <dbReference type="ARBA" id="ARBA00022737"/>
    </source>
</evidence>
<reference evidence="11" key="1">
    <citation type="submission" date="2021-03" db="EMBL/GenBank/DDBJ databases">
        <title>Description of Psychrosphaera ytuae sp. nov. isolated from deep sea sediment of South China Sea.</title>
        <authorList>
            <person name="Zhang J."/>
            <person name="Xu X.-D."/>
        </authorList>
    </citation>
    <scope>NUCLEOTIDE SEQUENCE</scope>
    <source>
        <strain evidence="11">MTZ26</strain>
    </source>
</reference>
<keyword evidence="2 8" id="KW-1134">Transmembrane beta strand</keyword>
<dbReference type="InterPro" id="IPR010827">
    <property type="entry name" value="BamA/TamA_POTRA"/>
</dbReference>
<evidence type="ECO:0000256" key="8">
    <source>
        <dbReference type="HAMAP-Rule" id="MF_01430"/>
    </source>
</evidence>
<keyword evidence="6 8" id="KW-0472">Membrane</keyword>
<evidence type="ECO:0000256" key="3">
    <source>
        <dbReference type="ARBA" id="ARBA00022692"/>
    </source>
</evidence>
<dbReference type="GO" id="GO:0051205">
    <property type="term" value="P:protein insertion into membrane"/>
    <property type="evidence" value="ECO:0007669"/>
    <property type="project" value="UniProtKB-UniRule"/>
</dbReference>
<feature type="domain" description="POTRA" evidence="10">
    <location>
        <begin position="26"/>
        <end position="93"/>
    </location>
</feature>
<dbReference type="PANTHER" id="PTHR12815:SF23">
    <property type="entry name" value="OUTER MEMBRANE PROTEIN ASSEMBLY FACTOR BAMA"/>
    <property type="match status" value="1"/>
</dbReference>
<evidence type="ECO:0000313" key="12">
    <source>
        <dbReference type="Proteomes" id="UP000682739"/>
    </source>
</evidence>
<evidence type="ECO:0000256" key="7">
    <source>
        <dbReference type="ARBA" id="ARBA00023237"/>
    </source>
</evidence>
<dbReference type="Pfam" id="PF01103">
    <property type="entry name" value="Omp85"/>
    <property type="match status" value="1"/>
</dbReference>
<comment type="function">
    <text evidence="8">Part of the outer membrane protein assembly complex, which is involved in assembly and insertion of beta-barrel proteins into the outer membrane.</text>
</comment>
<dbReference type="Gene3D" id="2.40.160.50">
    <property type="entry name" value="membrane protein fhac: a member of the omp85/tpsb transporter family"/>
    <property type="match status" value="1"/>
</dbReference>
<proteinExistence type="inferred from homology"/>
<dbReference type="PANTHER" id="PTHR12815">
    <property type="entry name" value="SORTING AND ASSEMBLY MACHINERY SAMM50 PROTEIN FAMILY MEMBER"/>
    <property type="match status" value="1"/>
</dbReference>
<protein>
    <recommendedName>
        <fullName evidence="8 9">Outer membrane protein assembly factor BamA</fullName>
    </recommendedName>
</protein>
<comment type="similarity">
    <text evidence="8">Belongs to the BamA family.</text>
</comment>
<dbReference type="EMBL" id="CP072110">
    <property type="protein sequence ID" value="QTH65290.1"/>
    <property type="molecule type" value="Genomic_DNA"/>
</dbReference>
<dbReference type="PROSITE" id="PS51779">
    <property type="entry name" value="POTRA"/>
    <property type="match status" value="5"/>
</dbReference>
<feature type="domain" description="POTRA" evidence="10">
    <location>
        <begin position="268"/>
        <end position="346"/>
    </location>
</feature>
<evidence type="ECO:0000313" key="11">
    <source>
        <dbReference type="EMBL" id="QTH65290.1"/>
    </source>
</evidence>
<dbReference type="RefSeq" id="WP_208833325.1">
    <property type="nucleotide sequence ID" value="NZ_CP072110.1"/>
</dbReference>
<dbReference type="InterPro" id="IPR039910">
    <property type="entry name" value="D15-like"/>
</dbReference>
<evidence type="ECO:0000259" key="10">
    <source>
        <dbReference type="PROSITE" id="PS51779"/>
    </source>
</evidence>
<dbReference type="InterPro" id="IPR000184">
    <property type="entry name" value="Bac_surfAg_D15"/>
</dbReference>
<organism evidence="11 12">
    <name type="scientific">Psychrosphaera ytuae</name>
    <dbReference type="NCBI Taxonomy" id="2820710"/>
    <lineage>
        <taxon>Bacteria</taxon>
        <taxon>Pseudomonadati</taxon>
        <taxon>Pseudomonadota</taxon>
        <taxon>Gammaproteobacteria</taxon>
        <taxon>Alteromonadales</taxon>
        <taxon>Pseudoalteromonadaceae</taxon>
        <taxon>Psychrosphaera</taxon>
    </lineage>
</organism>
<dbReference type="NCBIfam" id="TIGR03303">
    <property type="entry name" value="OM_YaeT"/>
    <property type="match status" value="1"/>
</dbReference>
<dbReference type="InterPro" id="IPR034746">
    <property type="entry name" value="POTRA"/>
</dbReference>
<keyword evidence="5 8" id="KW-0677">Repeat</keyword>
<evidence type="ECO:0000256" key="2">
    <source>
        <dbReference type="ARBA" id="ARBA00022452"/>
    </source>
</evidence>
<keyword evidence="4 8" id="KW-0732">Signal</keyword>
<dbReference type="Gene3D" id="3.10.20.310">
    <property type="entry name" value="membrane protein fhac"/>
    <property type="match status" value="5"/>
</dbReference>
<comment type="subunit">
    <text evidence="8">Part of the Bam complex.</text>
</comment>
<evidence type="ECO:0000256" key="4">
    <source>
        <dbReference type="ARBA" id="ARBA00022729"/>
    </source>
</evidence>
<dbReference type="FunFam" id="3.10.20.310:FF:000002">
    <property type="entry name" value="Outer membrane protein assembly factor BamA"/>
    <property type="match status" value="1"/>
</dbReference>
<feature type="domain" description="POTRA" evidence="10">
    <location>
        <begin position="94"/>
        <end position="174"/>
    </location>
</feature>